<evidence type="ECO:0000313" key="3">
    <source>
        <dbReference type="Proteomes" id="UP000714275"/>
    </source>
</evidence>
<feature type="compositionally biased region" description="Low complexity" evidence="1">
    <location>
        <begin position="175"/>
        <end position="188"/>
    </location>
</feature>
<reference evidence="2" key="1">
    <citation type="journal article" date="2020" name="New Phytol.">
        <title>Comparative genomics reveals dynamic genome evolution in host specialist ectomycorrhizal fungi.</title>
        <authorList>
            <person name="Lofgren L.A."/>
            <person name="Nguyen N.H."/>
            <person name="Vilgalys R."/>
            <person name="Ruytinx J."/>
            <person name="Liao H.L."/>
            <person name="Branco S."/>
            <person name="Kuo A."/>
            <person name="LaButti K."/>
            <person name="Lipzen A."/>
            <person name="Andreopoulos W."/>
            <person name="Pangilinan J."/>
            <person name="Riley R."/>
            <person name="Hundley H."/>
            <person name="Na H."/>
            <person name="Barry K."/>
            <person name="Grigoriev I.V."/>
            <person name="Stajich J.E."/>
            <person name="Kennedy P.G."/>
        </authorList>
    </citation>
    <scope>NUCLEOTIDE SEQUENCE</scope>
    <source>
        <strain evidence="2">DOB743</strain>
    </source>
</reference>
<evidence type="ECO:0000313" key="2">
    <source>
        <dbReference type="EMBL" id="KAG1771112.1"/>
    </source>
</evidence>
<evidence type="ECO:0000256" key="1">
    <source>
        <dbReference type="SAM" id="MobiDB-lite"/>
    </source>
</evidence>
<feature type="region of interest" description="Disordered" evidence="1">
    <location>
        <begin position="175"/>
        <end position="205"/>
    </location>
</feature>
<sequence>MAQVFARPMDAIISEDDEEISARLRECWRLDQDDEPTIGPEGTDKQDCTLIDDYDPKYLRQMMTLLSDQDHQALTTDNTIVVTMDGRQHSVSPYHLGVQPQYSIRHDQHGVQQVYPGGMPLSATRAAPAGIPMPNGVPISMQVHVKAMQSPSAILQMRISSNGVMHPPVVGKIASPSSPTVVQQSSPPRAASTNGVNGNHTAIPTSDGDLVRLIAASNGIIANSATTINGIAHQPTNVQMSPPADPSQSNQAGSPAHPKA</sequence>
<dbReference type="AlphaFoldDB" id="A0A9P7CYR6"/>
<feature type="compositionally biased region" description="Polar residues" evidence="1">
    <location>
        <begin position="191"/>
        <end position="204"/>
    </location>
</feature>
<keyword evidence="3" id="KW-1185">Reference proteome</keyword>
<dbReference type="Proteomes" id="UP000714275">
    <property type="component" value="Unassembled WGS sequence"/>
</dbReference>
<accession>A0A9P7CYR6</accession>
<gene>
    <name evidence="2" type="ORF">EV702DRAFT_1248735</name>
</gene>
<comment type="caution">
    <text evidence="2">The sequence shown here is derived from an EMBL/GenBank/DDBJ whole genome shotgun (WGS) entry which is preliminary data.</text>
</comment>
<protein>
    <submittedName>
        <fullName evidence="2">Uncharacterized protein</fullName>
    </submittedName>
</protein>
<feature type="compositionally biased region" description="Polar residues" evidence="1">
    <location>
        <begin position="234"/>
        <end position="253"/>
    </location>
</feature>
<name>A0A9P7CYR6_9AGAM</name>
<organism evidence="2 3">
    <name type="scientific">Suillus placidus</name>
    <dbReference type="NCBI Taxonomy" id="48579"/>
    <lineage>
        <taxon>Eukaryota</taxon>
        <taxon>Fungi</taxon>
        <taxon>Dikarya</taxon>
        <taxon>Basidiomycota</taxon>
        <taxon>Agaricomycotina</taxon>
        <taxon>Agaricomycetes</taxon>
        <taxon>Agaricomycetidae</taxon>
        <taxon>Boletales</taxon>
        <taxon>Suillineae</taxon>
        <taxon>Suillaceae</taxon>
        <taxon>Suillus</taxon>
    </lineage>
</organism>
<feature type="region of interest" description="Disordered" evidence="1">
    <location>
        <begin position="234"/>
        <end position="260"/>
    </location>
</feature>
<dbReference type="OrthoDB" id="3265300at2759"/>
<proteinExistence type="predicted"/>
<dbReference type="EMBL" id="JABBWD010000061">
    <property type="protein sequence ID" value="KAG1771112.1"/>
    <property type="molecule type" value="Genomic_DNA"/>
</dbReference>